<dbReference type="Proteomes" id="UP001499841">
    <property type="component" value="Unassembled WGS sequence"/>
</dbReference>
<protein>
    <submittedName>
        <fullName evidence="1">Uncharacterized protein</fullName>
    </submittedName>
</protein>
<reference evidence="2" key="1">
    <citation type="journal article" date="2019" name="Int. J. Syst. Evol. Microbiol.">
        <title>The Global Catalogue of Microorganisms (GCM) 10K type strain sequencing project: providing services to taxonomists for standard genome sequencing and annotation.</title>
        <authorList>
            <consortium name="The Broad Institute Genomics Platform"/>
            <consortium name="The Broad Institute Genome Sequencing Center for Infectious Disease"/>
            <person name="Wu L."/>
            <person name="Ma J."/>
        </authorList>
    </citation>
    <scope>NUCLEOTIDE SEQUENCE [LARGE SCALE GENOMIC DNA]</scope>
    <source>
        <strain evidence="2">JCM 17459</strain>
    </source>
</reference>
<evidence type="ECO:0000313" key="2">
    <source>
        <dbReference type="Proteomes" id="UP001499841"/>
    </source>
</evidence>
<evidence type="ECO:0000313" key="1">
    <source>
        <dbReference type="EMBL" id="GAA3510503.1"/>
    </source>
</evidence>
<proteinExistence type="predicted"/>
<gene>
    <name evidence="1" type="ORF">GCM10022262_38220</name>
</gene>
<accession>A0ABP6UMY3</accession>
<dbReference type="EMBL" id="BAABBA010000029">
    <property type="protein sequence ID" value="GAA3510503.1"/>
    <property type="molecule type" value="Genomic_DNA"/>
</dbReference>
<name>A0ABP6UMY3_9MICO</name>
<keyword evidence="2" id="KW-1185">Reference proteome</keyword>
<sequence length="40" mass="4301">MLAMDTLAVRLQADPAGEPPDCDTIRHAERATSTVLSYLA</sequence>
<organism evidence="1 2">
    <name type="scientific">Georgenia daeguensis</name>
    <dbReference type="NCBI Taxonomy" id="908355"/>
    <lineage>
        <taxon>Bacteria</taxon>
        <taxon>Bacillati</taxon>
        <taxon>Actinomycetota</taxon>
        <taxon>Actinomycetes</taxon>
        <taxon>Micrococcales</taxon>
        <taxon>Bogoriellaceae</taxon>
        <taxon>Georgenia</taxon>
    </lineage>
</organism>
<comment type="caution">
    <text evidence="1">The sequence shown here is derived from an EMBL/GenBank/DDBJ whole genome shotgun (WGS) entry which is preliminary data.</text>
</comment>